<dbReference type="Gene3D" id="3.10.580.10">
    <property type="entry name" value="CBS-domain"/>
    <property type="match status" value="1"/>
</dbReference>
<evidence type="ECO:0000256" key="8">
    <source>
        <dbReference type="SAM" id="Phobius"/>
    </source>
</evidence>
<dbReference type="InterPro" id="IPR046342">
    <property type="entry name" value="CBS_dom_sf"/>
</dbReference>
<feature type="transmembrane region" description="Helical" evidence="8">
    <location>
        <begin position="203"/>
        <end position="228"/>
    </location>
</feature>
<keyword evidence="11" id="KW-1185">Reference proteome</keyword>
<evidence type="ECO:0000256" key="6">
    <source>
        <dbReference type="PROSITE-ProRule" id="PRU01193"/>
    </source>
</evidence>
<keyword evidence="4 6" id="KW-1133">Transmembrane helix</keyword>
<dbReference type="VEuPathDB" id="FungiDB:H310_06514"/>
<dbReference type="VEuPathDB" id="FungiDB:H310_06513"/>
<reference evidence="10 11" key="1">
    <citation type="submission" date="2018-08" db="EMBL/GenBank/DDBJ databases">
        <title>Aphanomyces genome sequencing and annotation.</title>
        <authorList>
            <person name="Minardi D."/>
            <person name="Oidtmann B."/>
            <person name="Van Der Giezen M."/>
            <person name="Studholme D.J."/>
        </authorList>
    </citation>
    <scope>NUCLEOTIDE SEQUENCE [LARGE SCALE GENOMIC DNA]</scope>
    <source>
        <strain evidence="10 11">NJM0002</strain>
    </source>
</reference>
<evidence type="ECO:0000313" key="11">
    <source>
        <dbReference type="Proteomes" id="UP000285060"/>
    </source>
</evidence>
<evidence type="ECO:0000256" key="2">
    <source>
        <dbReference type="ARBA" id="ARBA00022692"/>
    </source>
</evidence>
<evidence type="ECO:0000256" key="7">
    <source>
        <dbReference type="SAM" id="MobiDB-lite"/>
    </source>
</evidence>
<evidence type="ECO:0000313" key="10">
    <source>
        <dbReference type="EMBL" id="RHY23683.1"/>
    </source>
</evidence>
<dbReference type="FunFam" id="3.10.580.10:FF:000006">
    <property type="entry name" value="DUF21 and CBS domain protein"/>
    <property type="match status" value="1"/>
</dbReference>
<organism evidence="10 11">
    <name type="scientific">Aphanomyces invadans</name>
    <dbReference type="NCBI Taxonomy" id="157072"/>
    <lineage>
        <taxon>Eukaryota</taxon>
        <taxon>Sar</taxon>
        <taxon>Stramenopiles</taxon>
        <taxon>Oomycota</taxon>
        <taxon>Saprolegniomycetes</taxon>
        <taxon>Saprolegniales</taxon>
        <taxon>Verrucalvaceae</taxon>
        <taxon>Aphanomyces</taxon>
    </lineage>
</organism>
<proteinExistence type="predicted"/>
<feature type="domain" description="CNNM transmembrane" evidence="9">
    <location>
        <begin position="122"/>
        <end position="240"/>
    </location>
</feature>
<dbReference type="CDD" id="cd04590">
    <property type="entry name" value="CBS_pair_CorC_HlyC_assoc"/>
    <property type="match status" value="1"/>
</dbReference>
<dbReference type="PROSITE" id="PS51846">
    <property type="entry name" value="CNNM"/>
    <property type="match status" value="1"/>
</dbReference>
<dbReference type="EMBL" id="QUSY01001765">
    <property type="protein sequence ID" value="RHY23683.1"/>
    <property type="molecule type" value="Genomic_DNA"/>
</dbReference>
<evidence type="ECO:0000256" key="1">
    <source>
        <dbReference type="ARBA" id="ARBA00004141"/>
    </source>
</evidence>
<evidence type="ECO:0000256" key="5">
    <source>
        <dbReference type="ARBA" id="ARBA00023136"/>
    </source>
</evidence>
<gene>
    <name evidence="10" type="ORF">DYB32_009089</name>
</gene>
<dbReference type="InterPro" id="IPR044751">
    <property type="entry name" value="Ion_transp-like_CBS"/>
</dbReference>
<dbReference type="SUPFAM" id="SSF54631">
    <property type="entry name" value="CBS-domain pair"/>
    <property type="match status" value="1"/>
</dbReference>
<dbReference type="PANTHER" id="PTHR12064:SF94">
    <property type="entry name" value="UNEXTENDED PROTEIN"/>
    <property type="match status" value="1"/>
</dbReference>
<comment type="caution">
    <text evidence="10">The sequence shown here is derived from an EMBL/GenBank/DDBJ whole genome shotgun (WGS) entry which is preliminary data.</text>
</comment>
<evidence type="ECO:0000259" key="9">
    <source>
        <dbReference type="PROSITE" id="PS51846"/>
    </source>
</evidence>
<keyword evidence="2 6" id="KW-0812">Transmembrane</keyword>
<name>A0A3R7A3F3_9STRA</name>
<evidence type="ECO:0000256" key="3">
    <source>
        <dbReference type="ARBA" id="ARBA00022737"/>
    </source>
</evidence>
<dbReference type="Pfam" id="PF01595">
    <property type="entry name" value="CNNM"/>
    <property type="match status" value="1"/>
</dbReference>
<protein>
    <recommendedName>
        <fullName evidence="9">CNNM transmembrane domain-containing protein</fullName>
    </recommendedName>
</protein>
<dbReference type="InterPro" id="IPR045095">
    <property type="entry name" value="ACDP"/>
</dbReference>
<feature type="transmembrane region" description="Helical" evidence="8">
    <location>
        <begin position="130"/>
        <end position="151"/>
    </location>
</feature>
<dbReference type="GO" id="GO:0016020">
    <property type="term" value="C:membrane"/>
    <property type="evidence" value="ECO:0007669"/>
    <property type="project" value="UniProtKB-SubCell"/>
</dbReference>
<dbReference type="GO" id="GO:0010960">
    <property type="term" value="P:magnesium ion homeostasis"/>
    <property type="evidence" value="ECO:0007669"/>
    <property type="project" value="InterPro"/>
</dbReference>
<comment type="subcellular location">
    <subcellularLocation>
        <location evidence="1">Membrane</location>
        <topology evidence="1">Multi-pass membrane protein</topology>
    </subcellularLocation>
</comment>
<dbReference type="AlphaFoldDB" id="A0A3R7A3F3"/>
<evidence type="ECO:0000256" key="4">
    <source>
        <dbReference type="ARBA" id="ARBA00022989"/>
    </source>
</evidence>
<sequence>MKATLRQLSLPLEEYAHANEVATAQLLSVLEPLYAKFHIDKPQPARPALNPSKSPATDAAGFETIAPSGDEARGFSRGERIQFNYDCWWFQWPLYPDDWDAVCVVFKLKRHRMDEEGDGGDSTALWVARIMCIVALVALSALFSGLTLGLMSLDKVGLEVVIGAGEDEHATEKEKAQADAAKRIAPIRRDGNLLLTTLLLGNVAVNSLLSILMADITSVIITMFYAFAKPVSMVLDRLLGQDVGTIFTKKELWKMLDIHVKQEMIDDEESWIMYGALHYKSQQVSAVMTPIDKVFMLVSTAKLNADTMREIYQSGFSRIPVWRKTHNDIIGLLFTKDLVFIDPEDAIPIDEFIQIFGRGVHRVWPDTNLGDLLKAFKMGRSRLALVHEVNNRGIGDPYLEAVGIVTLEDVVEEILQDTFRNEPNIGTYDSRSAEDLASHLIKHQPVFQLEKPNRGKRARSQAHGEVSLEHLRALSGGPLTTADVQAMLVKCPLVEYGKCTIHGPDILSKAHVVNHCVVIMQGTVKVSTHHGLFKEIGLWSVLAPECLVSPENAYLPDYTATVSAQHPKILCLHIPRVEFQHMLYPINLGVRNMNSNVRFREPTPQSKRFRLPSLQIHPMPTSSPYGAMHDDPFEAKQSLLDGQDRSGM</sequence>
<feature type="region of interest" description="Disordered" evidence="7">
    <location>
        <begin position="620"/>
        <end position="648"/>
    </location>
</feature>
<keyword evidence="5 6" id="KW-0472">Membrane</keyword>
<keyword evidence="3" id="KW-0677">Repeat</keyword>
<dbReference type="Proteomes" id="UP000285060">
    <property type="component" value="Unassembled WGS sequence"/>
</dbReference>
<dbReference type="InterPro" id="IPR002550">
    <property type="entry name" value="CNNM"/>
</dbReference>
<dbReference type="PANTHER" id="PTHR12064">
    <property type="entry name" value="METAL TRANSPORTER CNNM"/>
    <property type="match status" value="1"/>
</dbReference>
<accession>A0A3R7A3F3</accession>